<reference evidence="2" key="1">
    <citation type="journal article" date="2021" name="Nat. Commun.">
        <title>Genomic analyses provide insights into spinach domestication and the genetic basis of agronomic traits.</title>
        <authorList>
            <person name="Cai X."/>
            <person name="Sun X."/>
            <person name="Xu C."/>
            <person name="Sun H."/>
            <person name="Wang X."/>
            <person name="Ge C."/>
            <person name="Zhang Z."/>
            <person name="Wang Q."/>
            <person name="Fei Z."/>
            <person name="Jiao C."/>
            <person name="Wang Q."/>
        </authorList>
    </citation>
    <scope>NUCLEOTIDE SEQUENCE [LARGE SCALE GENOMIC DNA]</scope>
    <source>
        <strain evidence="2">cv. Varoflay</strain>
    </source>
</reference>
<name>A0A9R0JKX1_SPIOL</name>
<evidence type="ECO:0000313" key="2">
    <source>
        <dbReference type="Proteomes" id="UP000813463"/>
    </source>
</evidence>
<feature type="region of interest" description="Disordered" evidence="1">
    <location>
        <begin position="92"/>
        <end position="116"/>
    </location>
</feature>
<feature type="compositionally biased region" description="Polar residues" evidence="1">
    <location>
        <begin position="92"/>
        <end position="102"/>
    </location>
</feature>
<sequence length="174" mass="18825">MVASQSSMPRSTSMISKQKLKTSSKLAVTQSKPSSNPLPQSISPTLTGASQPQTKVAQSRWSKGPLFPNLIEIAAQKKATTSLAASYQPTVKPNLQSTTQPTVKPILKPPMQPTTQATVKPVIATRQPSLERDKAAQQLHKVRHQPEKAALTGTKPHLEKRAFVAPMRATKSVM</sequence>
<evidence type="ECO:0000313" key="3">
    <source>
        <dbReference type="RefSeq" id="XP_021838540.1"/>
    </source>
</evidence>
<accession>A0A9R0JKX1</accession>
<keyword evidence="2" id="KW-1185">Reference proteome</keyword>
<dbReference type="GeneID" id="110778275"/>
<protein>
    <recommendedName>
        <fullName evidence="4">TPX2 central domain-containing protein</fullName>
    </recommendedName>
</protein>
<feature type="region of interest" description="Disordered" evidence="1">
    <location>
        <begin position="1"/>
        <end position="61"/>
    </location>
</feature>
<organism evidence="2 3">
    <name type="scientific">Spinacia oleracea</name>
    <name type="common">Spinach</name>
    <dbReference type="NCBI Taxonomy" id="3562"/>
    <lineage>
        <taxon>Eukaryota</taxon>
        <taxon>Viridiplantae</taxon>
        <taxon>Streptophyta</taxon>
        <taxon>Embryophyta</taxon>
        <taxon>Tracheophyta</taxon>
        <taxon>Spermatophyta</taxon>
        <taxon>Magnoliopsida</taxon>
        <taxon>eudicotyledons</taxon>
        <taxon>Gunneridae</taxon>
        <taxon>Pentapetalae</taxon>
        <taxon>Caryophyllales</taxon>
        <taxon>Chenopodiaceae</taxon>
        <taxon>Chenopodioideae</taxon>
        <taxon>Anserineae</taxon>
        <taxon>Spinacia</taxon>
    </lineage>
</organism>
<evidence type="ECO:0008006" key="4">
    <source>
        <dbReference type="Google" id="ProtNLM"/>
    </source>
</evidence>
<proteinExistence type="predicted"/>
<dbReference type="KEGG" id="soe:110778275"/>
<dbReference type="AlphaFoldDB" id="A0A9R0JKX1"/>
<gene>
    <name evidence="3" type="primary">LOC110778275</name>
</gene>
<reference evidence="3" key="2">
    <citation type="submission" date="2025-08" db="UniProtKB">
        <authorList>
            <consortium name="RefSeq"/>
        </authorList>
    </citation>
    <scope>IDENTIFICATION</scope>
    <source>
        <tissue evidence="3">Leaf</tissue>
    </source>
</reference>
<dbReference type="RefSeq" id="XP_021838540.1">
    <property type="nucleotide sequence ID" value="XM_021982848.1"/>
</dbReference>
<evidence type="ECO:0000256" key="1">
    <source>
        <dbReference type="SAM" id="MobiDB-lite"/>
    </source>
</evidence>
<dbReference type="Proteomes" id="UP000813463">
    <property type="component" value="Chromosome 6"/>
</dbReference>